<accession>L5LDR5</accession>
<keyword evidence="5" id="KW-1185">Reference proteome</keyword>
<feature type="compositionally biased region" description="Acidic residues" evidence="1">
    <location>
        <begin position="174"/>
        <end position="183"/>
    </location>
</feature>
<name>L5LDR5_MYODS</name>
<evidence type="ECO:0000256" key="1">
    <source>
        <dbReference type="SAM" id="MobiDB-lite"/>
    </source>
</evidence>
<dbReference type="Pfam" id="PF07717">
    <property type="entry name" value="OB_NTP_bind"/>
    <property type="match status" value="1"/>
</dbReference>
<feature type="domain" description="DEAD-box helicase OB fold" evidence="2">
    <location>
        <begin position="4"/>
        <end position="114"/>
    </location>
</feature>
<evidence type="ECO:0000259" key="3">
    <source>
        <dbReference type="Pfam" id="PF24485"/>
    </source>
</evidence>
<dbReference type="AlphaFoldDB" id="L5LDR5"/>
<proteinExistence type="predicted"/>
<dbReference type="Proteomes" id="UP000010556">
    <property type="component" value="Unassembled WGS sequence"/>
</dbReference>
<organism evidence="4 5">
    <name type="scientific">Myotis davidii</name>
    <name type="common">David's myotis</name>
    <dbReference type="NCBI Taxonomy" id="225400"/>
    <lineage>
        <taxon>Eukaryota</taxon>
        <taxon>Metazoa</taxon>
        <taxon>Chordata</taxon>
        <taxon>Craniata</taxon>
        <taxon>Vertebrata</taxon>
        <taxon>Euteleostomi</taxon>
        <taxon>Mammalia</taxon>
        <taxon>Eutheria</taxon>
        <taxon>Laurasiatheria</taxon>
        <taxon>Chiroptera</taxon>
        <taxon>Yangochiroptera</taxon>
        <taxon>Vespertilionidae</taxon>
        <taxon>Myotis</taxon>
    </lineage>
</organism>
<feature type="domain" description="DHX34-like C2H2-type zinc finger" evidence="3">
    <location>
        <begin position="387"/>
        <end position="411"/>
    </location>
</feature>
<keyword evidence="4" id="KW-0547">Nucleotide-binding</keyword>
<dbReference type="EMBL" id="KB113168">
    <property type="protein sequence ID" value="ELK24001.1"/>
    <property type="molecule type" value="Genomic_DNA"/>
</dbReference>
<feature type="region of interest" description="Disordered" evidence="1">
    <location>
        <begin position="357"/>
        <end position="384"/>
    </location>
</feature>
<reference evidence="5" key="1">
    <citation type="journal article" date="2013" name="Science">
        <title>Comparative analysis of bat genomes provides insight into the evolution of flight and immunity.</title>
        <authorList>
            <person name="Zhang G."/>
            <person name="Cowled C."/>
            <person name="Shi Z."/>
            <person name="Huang Z."/>
            <person name="Bishop-Lilly K.A."/>
            <person name="Fang X."/>
            <person name="Wynne J.W."/>
            <person name="Xiong Z."/>
            <person name="Baker M.L."/>
            <person name="Zhao W."/>
            <person name="Tachedjian M."/>
            <person name="Zhu Y."/>
            <person name="Zhou P."/>
            <person name="Jiang X."/>
            <person name="Ng J."/>
            <person name="Yang L."/>
            <person name="Wu L."/>
            <person name="Xiao J."/>
            <person name="Feng Y."/>
            <person name="Chen Y."/>
            <person name="Sun X."/>
            <person name="Zhang Y."/>
            <person name="Marsh G.A."/>
            <person name="Crameri G."/>
            <person name="Broder C.C."/>
            <person name="Frey K.G."/>
            <person name="Wang L.F."/>
            <person name="Wang J."/>
        </authorList>
    </citation>
    <scope>NUCLEOTIDE SEQUENCE [LARGE SCALE GENOMIC DNA]</scope>
</reference>
<evidence type="ECO:0000313" key="4">
    <source>
        <dbReference type="EMBL" id="ELK24001.1"/>
    </source>
</evidence>
<protein>
    <submittedName>
        <fullName evidence="4">Putative ATP-dependent RNA helicase DHX34</fullName>
    </submittedName>
</protein>
<feature type="compositionally biased region" description="Low complexity" evidence="1">
    <location>
        <begin position="368"/>
        <end position="377"/>
    </location>
</feature>
<dbReference type="Pfam" id="PF24485">
    <property type="entry name" value="zf-C2H2_DHX34"/>
    <property type="match status" value="1"/>
</dbReference>
<feature type="region of interest" description="Disordered" evidence="1">
    <location>
        <begin position="165"/>
        <end position="186"/>
    </location>
</feature>
<evidence type="ECO:0000313" key="5">
    <source>
        <dbReference type="Proteomes" id="UP000010556"/>
    </source>
</evidence>
<keyword evidence="4" id="KW-0067">ATP-binding</keyword>
<evidence type="ECO:0000259" key="2">
    <source>
        <dbReference type="Pfam" id="PF07717"/>
    </source>
</evidence>
<dbReference type="InterPro" id="IPR011709">
    <property type="entry name" value="DEAD-box_helicase_OB_fold"/>
</dbReference>
<gene>
    <name evidence="4" type="ORF">MDA_GLEAN10008345</name>
</gene>
<sequence>MALLKLVLARGLYPQLAIPDPFNSGRKDSDQIFHTQAKQGTVLHPTCVFASSPEVLHTQEPEARGSEGSRDDKDKMSSKHQLLTFVSLLETNKPYLVNCVRVPALQSLLLFSRSLDTNGDCSRLVADGWLELQLADSESAVRLLAASLRLRARWESALDRQLARQARRGQPAKEEEEEEEEEAPVNRQEVVALSRELLQFTAAKVPYALRRLTGLEAQNLYVGPQTITTAPSLPGLFGSSPLSPHPTKGGYAVTDFLTYNCLSVPYALRRLTGLEAQNLYVGPQTITTAPSLPGLFGSSPLSPHPTKGGYAVTDFLTYNCLSSDTDLYSDCLRTFWTCPHCGLHMPLTPLERIAHENTCPEAPPAGPPGAEEAAPEPQQKTSALQRPYHCEACQRDFLFTPTEVLRHRRQHV</sequence>
<dbReference type="InterPro" id="IPR056382">
    <property type="entry name" value="DHX34_Znf-C2H2"/>
</dbReference>
<keyword evidence="4" id="KW-0347">Helicase</keyword>
<keyword evidence="4" id="KW-0378">Hydrolase</keyword>
<dbReference type="GO" id="GO:0004386">
    <property type="term" value="F:helicase activity"/>
    <property type="evidence" value="ECO:0007669"/>
    <property type="project" value="UniProtKB-KW"/>
</dbReference>